<reference evidence="2" key="1">
    <citation type="submission" date="2015-03" db="EMBL/GenBank/DDBJ databases">
        <authorList>
            <person name="Nijsse Bart"/>
        </authorList>
    </citation>
    <scope>NUCLEOTIDE SEQUENCE [LARGE SCALE GENOMIC DNA]</scope>
</reference>
<name>A0A0U1KXW0_9FIRM</name>
<dbReference type="Gene3D" id="1.20.58.460">
    <property type="entry name" value="Hyaluronidase post-catalytic domain-like"/>
    <property type="match status" value="1"/>
</dbReference>
<accession>A0A0U1KXW0</accession>
<dbReference type="AlphaFoldDB" id="A0A0U1KXW0"/>
<proteinExistence type="predicted"/>
<gene>
    <name evidence="1" type="ORF">SpAn4DRAFT_3629</name>
</gene>
<evidence type="ECO:0000313" key="2">
    <source>
        <dbReference type="Proteomes" id="UP000049855"/>
    </source>
</evidence>
<organism evidence="1 2">
    <name type="scientific">Sporomusa ovata</name>
    <dbReference type="NCBI Taxonomy" id="2378"/>
    <lineage>
        <taxon>Bacteria</taxon>
        <taxon>Bacillati</taxon>
        <taxon>Bacillota</taxon>
        <taxon>Negativicutes</taxon>
        <taxon>Selenomonadales</taxon>
        <taxon>Sporomusaceae</taxon>
        <taxon>Sporomusa</taxon>
    </lineage>
</organism>
<evidence type="ECO:0000313" key="1">
    <source>
        <dbReference type="EMBL" id="CQR71763.1"/>
    </source>
</evidence>
<dbReference type="EMBL" id="CTRP01000005">
    <property type="protein sequence ID" value="CQR71763.1"/>
    <property type="molecule type" value="Genomic_DNA"/>
</dbReference>
<dbReference type="Proteomes" id="UP000049855">
    <property type="component" value="Unassembled WGS sequence"/>
</dbReference>
<keyword evidence="2" id="KW-1185">Reference proteome</keyword>
<protein>
    <submittedName>
        <fullName evidence="1">Uncharacterized protein</fullName>
    </submittedName>
</protein>
<sequence>MALTAVADHRAIAMIEAEMNKETQLSRKYYRLLLRERAKLIDKEKNTKISEKTARAFVDEAALWYENRHKRMTRTNDSVNHKPTSNK</sequence>